<comment type="function">
    <text evidence="5">Methylates the class 1 translation termination release factors RF1/PrfA and RF2/PrfB on the glutamine residue of the universally conserved GGQ motif.</text>
</comment>
<dbReference type="PANTHER" id="PTHR18895">
    <property type="entry name" value="HEMK METHYLTRANSFERASE"/>
    <property type="match status" value="1"/>
</dbReference>
<comment type="similarity">
    <text evidence="5">Belongs to the protein N5-glutamine methyltransferase family. PrmC subfamily.</text>
</comment>
<dbReference type="InterPro" id="IPR004556">
    <property type="entry name" value="HemK-like"/>
</dbReference>
<feature type="binding site" evidence="5">
    <location>
        <position position="188"/>
    </location>
    <ligand>
        <name>S-adenosyl-L-methionine</name>
        <dbReference type="ChEBI" id="CHEBI:59789"/>
    </ligand>
</feature>
<feature type="domain" description="Methyltransferase small" evidence="6">
    <location>
        <begin position="110"/>
        <end position="196"/>
    </location>
</feature>
<evidence type="ECO:0000313" key="8">
    <source>
        <dbReference type="EMBL" id="MET1254808.1"/>
    </source>
</evidence>
<evidence type="ECO:0000259" key="6">
    <source>
        <dbReference type="Pfam" id="PF05175"/>
    </source>
</evidence>
<dbReference type="InterPro" id="IPR040758">
    <property type="entry name" value="PrmC_N"/>
</dbReference>
<gene>
    <name evidence="5 8" type="primary">prmC</name>
    <name evidence="8" type="ORF">ABVT43_06705</name>
</gene>
<reference evidence="8 9" key="1">
    <citation type="submission" date="2024-06" db="EMBL/GenBank/DDBJ databases">
        <authorList>
            <person name="Li F."/>
        </authorList>
    </citation>
    <scope>NUCLEOTIDE SEQUENCE [LARGE SCALE GENOMIC DNA]</scope>
    <source>
        <strain evidence="8 9">GXAS 311</strain>
    </source>
</reference>
<dbReference type="NCBIfam" id="TIGR03534">
    <property type="entry name" value="RF_mod_PrmC"/>
    <property type="match status" value="1"/>
</dbReference>
<feature type="binding site" evidence="5">
    <location>
        <position position="141"/>
    </location>
    <ligand>
        <name>S-adenosyl-L-methionine</name>
        <dbReference type="ChEBI" id="CHEBI:59789"/>
    </ligand>
</feature>
<dbReference type="GO" id="GO:0102559">
    <property type="term" value="F:peptide chain release factor N(5)-glutamine methyltransferase activity"/>
    <property type="evidence" value="ECO:0007669"/>
    <property type="project" value="UniProtKB-EC"/>
</dbReference>
<feature type="binding site" evidence="5">
    <location>
        <position position="169"/>
    </location>
    <ligand>
        <name>S-adenosyl-L-methionine</name>
        <dbReference type="ChEBI" id="CHEBI:59789"/>
    </ligand>
</feature>
<keyword evidence="9" id="KW-1185">Reference proteome</keyword>
<dbReference type="Pfam" id="PF17827">
    <property type="entry name" value="PrmC_N"/>
    <property type="match status" value="1"/>
</dbReference>
<feature type="binding site" evidence="5">
    <location>
        <begin position="188"/>
        <end position="191"/>
    </location>
    <ligand>
        <name>substrate</name>
    </ligand>
</feature>
<evidence type="ECO:0000256" key="4">
    <source>
        <dbReference type="ARBA" id="ARBA00048391"/>
    </source>
</evidence>
<dbReference type="EC" id="2.1.1.297" evidence="5"/>
<dbReference type="InterPro" id="IPR002052">
    <property type="entry name" value="DNA_methylase_N6_adenine_CS"/>
</dbReference>
<dbReference type="InterPro" id="IPR019874">
    <property type="entry name" value="RF_methyltr_PrmC"/>
</dbReference>
<organism evidence="8 9">
    <name type="scientific">Aliikangiella maris</name>
    <dbReference type="NCBI Taxonomy" id="3162458"/>
    <lineage>
        <taxon>Bacteria</taxon>
        <taxon>Pseudomonadati</taxon>
        <taxon>Pseudomonadota</taxon>
        <taxon>Gammaproteobacteria</taxon>
        <taxon>Oceanospirillales</taxon>
        <taxon>Pleioneaceae</taxon>
        <taxon>Aliikangiella</taxon>
    </lineage>
</organism>
<keyword evidence="3 5" id="KW-0949">S-adenosyl-L-methionine</keyword>
<evidence type="ECO:0000313" key="9">
    <source>
        <dbReference type="Proteomes" id="UP001548189"/>
    </source>
</evidence>
<sequence length="280" mass="31076">MMNVKQALSYAVNFLAHSEAKIDAEYLLAKVLDKDFTWLKTWADFELSPAQQTQFLAWLKQRQQGKPIAYIIGEKGFWTLDLYTDESTLIPRAETECLVEKALDFLVNFSSASVLDLGCGTGAIALAIASERAQDEVFACDFHAGAVALAKKNAVRNQLPQVTIFQSDWFAAIAEQKITQTFDLIVANPPYVAADDPHLLEGDLIFEPNSALVSKDDGLGDIRHITQHAGRYLNSGGALMIEHGFEQGALVRDLFEQAGFKQVETQKDLLTHDRLTIGIW</sequence>
<comment type="caution">
    <text evidence="8">The sequence shown here is derived from an EMBL/GenBank/DDBJ whole genome shotgun (WGS) entry which is preliminary data.</text>
</comment>
<dbReference type="InterPro" id="IPR029063">
    <property type="entry name" value="SAM-dependent_MTases_sf"/>
</dbReference>
<dbReference type="EMBL" id="JBEVCJ010000005">
    <property type="protein sequence ID" value="MET1254808.1"/>
    <property type="molecule type" value="Genomic_DNA"/>
</dbReference>
<proteinExistence type="inferred from homology"/>
<dbReference type="Gene3D" id="3.40.50.150">
    <property type="entry name" value="Vaccinia Virus protein VP39"/>
    <property type="match status" value="1"/>
</dbReference>
<name>A0ABV2BS94_9GAMM</name>
<dbReference type="InterPro" id="IPR007848">
    <property type="entry name" value="Small_mtfrase_dom"/>
</dbReference>
<dbReference type="GO" id="GO:0032259">
    <property type="term" value="P:methylation"/>
    <property type="evidence" value="ECO:0007669"/>
    <property type="project" value="UniProtKB-KW"/>
</dbReference>
<dbReference type="CDD" id="cd02440">
    <property type="entry name" value="AdoMet_MTases"/>
    <property type="match status" value="1"/>
</dbReference>
<keyword evidence="2 5" id="KW-0808">Transferase</keyword>
<dbReference type="HAMAP" id="MF_02126">
    <property type="entry name" value="RF_methyltr_PrmC"/>
    <property type="match status" value="1"/>
</dbReference>
<keyword evidence="1 5" id="KW-0489">Methyltransferase</keyword>
<evidence type="ECO:0000256" key="5">
    <source>
        <dbReference type="HAMAP-Rule" id="MF_02126"/>
    </source>
</evidence>
<evidence type="ECO:0000259" key="7">
    <source>
        <dbReference type="Pfam" id="PF17827"/>
    </source>
</evidence>
<comment type="catalytic activity">
    <reaction evidence="4 5">
        <text>L-glutaminyl-[peptide chain release factor] + S-adenosyl-L-methionine = N(5)-methyl-L-glutaminyl-[peptide chain release factor] + S-adenosyl-L-homocysteine + H(+)</text>
        <dbReference type="Rhea" id="RHEA:42896"/>
        <dbReference type="Rhea" id="RHEA-COMP:10271"/>
        <dbReference type="Rhea" id="RHEA-COMP:10272"/>
        <dbReference type="ChEBI" id="CHEBI:15378"/>
        <dbReference type="ChEBI" id="CHEBI:30011"/>
        <dbReference type="ChEBI" id="CHEBI:57856"/>
        <dbReference type="ChEBI" id="CHEBI:59789"/>
        <dbReference type="ChEBI" id="CHEBI:61891"/>
        <dbReference type="EC" id="2.1.1.297"/>
    </reaction>
</comment>
<protein>
    <recommendedName>
        <fullName evidence="5">Release factor glutamine methyltransferase</fullName>
        <shortName evidence="5">RF MTase</shortName>
        <ecNumber evidence="5">2.1.1.297</ecNumber>
    </recommendedName>
    <alternativeName>
        <fullName evidence="5">N5-glutamine methyltransferase PrmC</fullName>
    </alternativeName>
    <alternativeName>
        <fullName evidence="5">Protein-(glutamine-N5) MTase PrmC</fullName>
    </alternativeName>
    <alternativeName>
        <fullName evidence="5">Protein-glutamine N-methyltransferase PrmC</fullName>
    </alternativeName>
</protein>
<dbReference type="Proteomes" id="UP001548189">
    <property type="component" value="Unassembled WGS sequence"/>
</dbReference>
<accession>A0ABV2BS94</accession>
<dbReference type="SUPFAM" id="SSF53335">
    <property type="entry name" value="S-adenosyl-L-methionine-dependent methyltransferases"/>
    <property type="match status" value="1"/>
</dbReference>
<evidence type="ECO:0000256" key="3">
    <source>
        <dbReference type="ARBA" id="ARBA00022691"/>
    </source>
</evidence>
<evidence type="ECO:0000256" key="1">
    <source>
        <dbReference type="ARBA" id="ARBA00022603"/>
    </source>
</evidence>
<dbReference type="RefSeq" id="WP_353874422.1">
    <property type="nucleotide sequence ID" value="NZ_JBEVCJ010000005.1"/>
</dbReference>
<feature type="binding site" evidence="5">
    <location>
        <begin position="118"/>
        <end position="122"/>
    </location>
    <ligand>
        <name>S-adenosyl-L-methionine</name>
        <dbReference type="ChEBI" id="CHEBI:59789"/>
    </ligand>
</feature>
<dbReference type="PROSITE" id="PS00092">
    <property type="entry name" value="N6_MTASE"/>
    <property type="match status" value="1"/>
</dbReference>
<feature type="domain" description="Release factor glutamine methyltransferase N-terminal" evidence="7">
    <location>
        <begin position="6"/>
        <end position="73"/>
    </location>
</feature>
<dbReference type="Gene3D" id="1.10.8.10">
    <property type="entry name" value="DNA helicase RuvA subunit, C-terminal domain"/>
    <property type="match status" value="1"/>
</dbReference>
<dbReference type="InterPro" id="IPR050320">
    <property type="entry name" value="N5-glutamine_MTase"/>
</dbReference>
<dbReference type="Pfam" id="PF05175">
    <property type="entry name" value="MTS"/>
    <property type="match status" value="1"/>
</dbReference>
<dbReference type="PANTHER" id="PTHR18895:SF74">
    <property type="entry name" value="MTRF1L RELEASE FACTOR GLUTAMINE METHYLTRANSFERASE"/>
    <property type="match status" value="1"/>
</dbReference>
<dbReference type="NCBIfam" id="TIGR00536">
    <property type="entry name" value="hemK_fam"/>
    <property type="match status" value="1"/>
</dbReference>
<evidence type="ECO:0000256" key="2">
    <source>
        <dbReference type="ARBA" id="ARBA00022679"/>
    </source>
</evidence>